<dbReference type="GO" id="GO:0005829">
    <property type="term" value="C:cytosol"/>
    <property type="evidence" value="ECO:0007669"/>
    <property type="project" value="TreeGrafter"/>
</dbReference>
<dbReference type="Gene3D" id="3.30.450.20">
    <property type="entry name" value="PAS domain"/>
    <property type="match status" value="1"/>
</dbReference>
<dbReference type="InterPro" id="IPR006054">
    <property type="entry name" value="DnaQ"/>
</dbReference>
<protein>
    <recommendedName>
        <fullName evidence="1">DNA-directed DNA polymerase</fullName>
        <ecNumber evidence="1">2.7.7.7</ecNumber>
    </recommendedName>
</protein>
<gene>
    <name evidence="10" type="ORF">B1C78_14610</name>
</gene>
<keyword evidence="11" id="KW-1185">Reference proteome</keyword>
<keyword evidence="7" id="KW-0472">Membrane</keyword>
<evidence type="ECO:0000259" key="9">
    <source>
        <dbReference type="SMART" id="SM00479"/>
    </source>
</evidence>
<keyword evidence="2" id="KW-0540">Nuclease</keyword>
<evidence type="ECO:0000256" key="7">
    <source>
        <dbReference type="SAM" id="Phobius"/>
    </source>
</evidence>
<dbReference type="InterPro" id="IPR036397">
    <property type="entry name" value="RNaseH_sf"/>
</dbReference>
<dbReference type="GO" id="GO:0008408">
    <property type="term" value="F:3'-5' exonuclease activity"/>
    <property type="evidence" value="ECO:0007669"/>
    <property type="project" value="TreeGrafter"/>
</dbReference>
<dbReference type="GO" id="GO:0003887">
    <property type="term" value="F:DNA-directed DNA polymerase activity"/>
    <property type="evidence" value="ECO:0007669"/>
    <property type="project" value="UniProtKB-EC"/>
</dbReference>
<evidence type="ECO:0000256" key="1">
    <source>
        <dbReference type="ARBA" id="ARBA00012417"/>
    </source>
</evidence>
<dbReference type="SMART" id="SM00091">
    <property type="entry name" value="PAS"/>
    <property type="match status" value="1"/>
</dbReference>
<comment type="catalytic activity">
    <reaction evidence="6">
        <text>DNA(n) + a 2'-deoxyribonucleoside 5'-triphosphate = DNA(n+1) + diphosphate</text>
        <dbReference type="Rhea" id="RHEA:22508"/>
        <dbReference type="Rhea" id="RHEA-COMP:17339"/>
        <dbReference type="Rhea" id="RHEA-COMP:17340"/>
        <dbReference type="ChEBI" id="CHEBI:33019"/>
        <dbReference type="ChEBI" id="CHEBI:61560"/>
        <dbReference type="ChEBI" id="CHEBI:173112"/>
        <dbReference type="EC" id="2.7.7.7"/>
    </reaction>
</comment>
<dbReference type="SUPFAM" id="SSF53098">
    <property type="entry name" value="Ribonuclease H-like"/>
    <property type="match status" value="1"/>
</dbReference>
<sequence>MFWAPAMVLTLLIVAVLGTLAALSLQALPEGSDPTSLVAAFGIGALVLLGAAIGIWLLLDATIMRSLAALARGTSILTHSDPGHELELPRIHLLGKLPERIHTLARHLHEARCEVAKTLTCGAQDIEGQKDRLEIVLREIREGVIVSDAHGRILLYNPAARTILRSESLGLGRSIYELLNRSVIDHSLDVLHHRLARADDDAGPEQGTEFVCATIDDGILLRCKMSLMSSTSPLRSAFVVTLEDITHRIEDAARREHALRSAIDALRLPLATLSAAAEGLAGPPKGQHLHAETLVRETRELGRRLEHLAFQSRRALSTPWTMADVSSADLIASVRRRHPDGLPRISVAGSPCWLRAEGHSVALVLEHLLRRLCGSRGVETVTIEARPCDGRVCLGIAWHGWPVPEETLEQWLDEELPEAGGEATMRGILERHHGALHNRPGGPGRAEMQIALPGARRRWEAPQERVQPRPEFYDFSLADQAANQGAHLDRPLEELSYVIFDTETTGLAPAQGDEIVSIAGVRLLNGRLLQSERFDQLVNPGRPIPRASTRIHGIRDDMVSDKPAIEEVLPRFRAFVGDAVLVAHNAAFDMKFIRLKEERCGARFDNPVLDTLLLSVFLHDHTPAHTLEATARRLGAVLIAQHTALGDALVTAQIFARMLPLLRERGIHTLRDALEASERIVEVRRRQARF</sequence>
<evidence type="ECO:0000256" key="2">
    <source>
        <dbReference type="ARBA" id="ARBA00022722"/>
    </source>
</evidence>
<comment type="subunit">
    <text evidence="5">DNA polymerase III contains a core (composed of alpha, epsilon and theta chains) that associates with a tau subunit. This core dimerizes to form the POLIII' complex. PolIII' associates with the gamma complex (composed of gamma, delta, delta', psi and chi chains) and with the beta chain to form the complete DNA polymerase III complex.</text>
</comment>
<keyword evidence="3" id="KW-0269">Exonuclease</keyword>
<dbReference type="EC" id="2.7.7.7" evidence="1"/>
<dbReference type="GO" id="GO:0045004">
    <property type="term" value="P:DNA replication proofreading"/>
    <property type="evidence" value="ECO:0007669"/>
    <property type="project" value="TreeGrafter"/>
</dbReference>
<reference evidence="10 11" key="1">
    <citation type="submission" date="2017-02" db="EMBL/GenBank/DDBJ databases">
        <title>Genomic diversity within the haloalkaliphilic genus Thioalkalivibrio.</title>
        <authorList>
            <person name="Ahn A.-C."/>
            <person name="Meier-Kolthoff J."/>
            <person name="Overmars L."/>
            <person name="Richter M."/>
            <person name="Woyke T."/>
            <person name="Sorokin D.Y."/>
            <person name="Muyzer G."/>
        </authorList>
    </citation>
    <scope>NUCLEOTIDE SEQUENCE [LARGE SCALE GENOMIC DNA]</scope>
    <source>
        <strain evidence="10 11">ALJD</strain>
    </source>
</reference>
<evidence type="ECO:0000256" key="4">
    <source>
        <dbReference type="ARBA" id="ARBA00025483"/>
    </source>
</evidence>
<dbReference type="GO" id="GO:0003677">
    <property type="term" value="F:DNA binding"/>
    <property type="evidence" value="ECO:0007669"/>
    <property type="project" value="InterPro"/>
</dbReference>
<dbReference type="Pfam" id="PF00929">
    <property type="entry name" value="RNase_T"/>
    <property type="match status" value="1"/>
</dbReference>
<name>A0A1V3NCD2_9GAMM</name>
<feature type="transmembrane region" description="Helical" evidence="7">
    <location>
        <begin position="37"/>
        <end position="59"/>
    </location>
</feature>
<keyword evidence="7" id="KW-1133">Transmembrane helix</keyword>
<comment type="function">
    <text evidence="4">DNA polymerase III is a complex, multichain enzyme responsible for most of the replicative synthesis in bacteria. The epsilon subunit contain the editing function and is a proofreading 3'-5' exonuclease.</text>
</comment>
<dbReference type="InterPro" id="IPR000014">
    <property type="entry name" value="PAS"/>
</dbReference>
<dbReference type="PANTHER" id="PTHR30231">
    <property type="entry name" value="DNA POLYMERASE III SUBUNIT EPSILON"/>
    <property type="match status" value="1"/>
</dbReference>
<feature type="domain" description="Exonuclease" evidence="9">
    <location>
        <begin position="496"/>
        <end position="664"/>
    </location>
</feature>
<dbReference type="Gene3D" id="3.30.420.10">
    <property type="entry name" value="Ribonuclease H-like superfamily/Ribonuclease H"/>
    <property type="match status" value="1"/>
</dbReference>
<dbReference type="GO" id="GO:0016301">
    <property type="term" value="F:kinase activity"/>
    <property type="evidence" value="ECO:0007669"/>
    <property type="project" value="UniProtKB-KW"/>
</dbReference>
<evidence type="ECO:0000256" key="6">
    <source>
        <dbReference type="ARBA" id="ARBA00049244"/>
    </source>
</evidence>
<dbReference type="PANTHER" id="PTHR30231:SF41">
    <property type="entry name" value="DNA POLYMERASE III SUBUNIT EPSILON"/>
    <property type="match status" value="1"/>
</dbReference>
<dbReference type="InterPro" id="IPR012337">
    <property type="entry name" value="RNaseH-like_sf"/>
</dbReference>
<organism evidence="10 11">
    <name type="scientific">Thioalkalivibrio denitrificans</name>
    <dbReference type="NCBI Taxonomy" id="108003"/>
    <lineage>
        <taxon>Bacteria</taxon>
        <taxon>Pseudomonadati</taxon>
        <taxon>Pseudomonadota</taxon>
        <taxon>Gammaproteobacteria</taxon>
        <taxon>Chromatiales</taxon>
        <taxon>Ectothiorhodospiraceae</taxon>
        <taxon>Thioalkalivibrio</taxon>
    </lineage>
</organism>
<keyword evidence="10" id="KW-0808">Transferase</keyword>
<dbReference type="SUPFAM" id="SSF55785">
    <property type="entry name" value="PYP-like sensor domain (PAS domain)"/>
    <property type="match status" value="1"/>
</dbReference>
<keyword evidence="3" id="KW-0378">Hydrolase</keyword>
<dbReference type="InterPro" id="IPR013520">
    <property type="entry name" value="Ribonucl_H"/>
</dbReference>
<dbReference type="EMBL" id="MVBK01000099">
    <property type="protein sequence ID" value="OOG22684.1"/>
    <property type="molecule type" value="Genomic_DNA"/>
</dbReference>
<proteinExistence type="predicted"/>
<evidence type="ECO:0000313" key="10">
    <source>
        <dbReference type="EMBL" id="OOG22684.1"/>
    </source>
</evidence>
<feature type="domain" description="PAS" evidence="8">
    <location>
        <begin position="131"/>
        <end position="196"/>
    </location>
</feature>
<dbReference type="NCBIfam" id="TIGR00573">
    <property type="entry name" value="dnaq"/>
    <property type="match status" value="1"/>
</dbReference>
<dbReference type="CDD" id="cd06127">
    <property type="entry name" value="DEDDh"/>
    <property type="match status" value="1"/>
</dbReference>
<keyword evidence="10" id="KW-0418">Kinase</keyword>
<dbReference type="SMART" id="SM00479">
    <property type="entry name" value="EXOIII"/>
    <property type="match status" value="1"/>
</dbReference>
<dbReference type="FunFam" id="3.30.420.10:FF:000045">
    <property type="entry name" value="3'-5' exonuclease DinG"/>
    <property type="match status" value="1"/>
</dbReference>
<dbReference type="CDD" id="cd00130">
    <property type="entry name" value="PAS"/>
    <property type="match status" value="1"/>
</dbReference>
<evidence type="ECO:0000259" key="8">
    <source>
        <dbReference type="SMART" id="SM00091"/>
    </source>
</evidence>
<evidence type="ECO:0000256" key="5">
    <source>
        <dbReference type="ARBA" id="ARBA00026073"/>
    </source>
</evidence>
<dbReference type="AlphaFoldDB" id="A0A1V3NCD2"/>
<keyword evidence="7" id="KW-0812">Transmembrane</keyword>
<evidence type="ECO:0000313" key="11">
    <source>
        <dbReference type="Proteomes" id="UP000189462"/>
    </source>
</evidence>
<evidence type="ECO:0000256" key="3">
    <source>
        <dbReference type="ARBA" id="ARBA00022839"/>
    </source>
</evidence>
<dbReference type="Proteomes" id="UP000189462">
    <property type="component" value="Unassembled WGS sequence"/>
</dbReference>
<dbReference type="STRING" id="108003.B1C78_14610"/>
<accession>A0A1V3NCD2</accession>
<comment type="caution">
    <text evidence="10">The sequence shown here is derived from an EMBL/GenBank/DDBJ whole genome shotgun (WGS) entry which is preliminary data.</text>
</comment>
<dbReference type="InterPro" id="IPR035965">
    <property type="entry name" value="PAS-like_dom_sf"/>
</dbReference>